<comment type="caution">
    <text evidence="3">The sequence shown here is derived from an EMBL/GenBank/DDBJ whole genome shotgun (WGS) entry which is preliminary data.</text>
</comment>
<evidence type="ECO:0008006" key="5">
    <source>
        <dbReference type="Google" id="ProtNLM"/>
    </source>
</evidence>
<organism evidence="3 4">
    <name type="scientific">Araneus ventricosus</name>
    <name type="common">Orbweaver spider</name>
    <name type="synonym">Epeira ventricosa</name>
    <dbReference type="NCBI Taxonomy" id="182803"/>
    <lineage>
        <taxon>Eukaryota</taxon>
        <taxon>Metazoa</taxon>
        <taxon>Ecdysozoa</taxon>
        <taxon>Arthropoda</taxon>
        <taxon>Chelicerata</taxon>
        <taxon>Arachnida</taxon>
        <taxon>Araneae</taxon>
        <taxon>Araneomorphae</taxon>
        <taxon>Entelegynae</taxon>
        <taxon>Araneoidea</taxon>
        <taxon>Araneidae</taxon>
        <taxon>Araneus</taxon>
    </lineage>
</organism>
<keyword evidence="4" id="KW-1185">Reference proteome</keyword>
<feature type="chain" id="PRO_5021342665" description="Secreted protein" evidence="2">
    <location>
        <begin position="19"/>
        <end position="85"/>
    </location>
</feature>
<evidence type="ECO:0000313" key="4">
    <source>
        <dbReference type="Proteomes" id="UP000499080"/>
    </source>
</evidence>
<keyword evidence="2" id="KW-0732">Signal</keyword>
<feature type="region of interest" description="Disordered" evidence="1">
    <location>
        <begin position="33"/>
        <end position="57"/>
    </location>
</feature>
<protein>
    <recommendedName>
        <fullName evidence="5">Secreted protein</fullName>
    </recommendedName>
</protein>
<reference evidence="3 4" key="1">
    <citation type="journal article" date="2019" name="Sci. Rep.">
        <title>Orb-weaving spider Araneus ventricosus genome elucidates the spidroin gene catalogue.</title>
        <authorList>
            <person name="Kono N."/>
            <person name="Nakamura H."/>
            <person name="Ohtoshi R."/>
            <person name="Moran D.A.P."/>
            <person name="Shinohara A."/>
            <person name="Yoshida Y."/>
            <person name="Fujiwara M."/>
            <person name="Mori M."/>
            <person name="Tomita M."/>
            <person name="Arakawa K."/>
        </authorList>
    </citation>
    <scope>NUCLEOTIDE SEQUENCE [LARGE SCALE GENOMIC DNA]</scope>
</reference>
<evidence type="ECO:0000256" key="1">
    <source>
        <dbReference type="SAM" id="MobiDB-lite"/>
    </source>
</evidence>
<feature type="signal peptide" evidence="2">
    <location>
        <begin position="1"/>
        <end position="18"/>
    </location>
</feature>
<name>A0A4Y2IGF9_ARAVE</name>
<dbReference type="Proteomes" id="UP000499080">
    <property type="component" value="Unassembled WGS sequence"/>
</dbReference>
<gene>
    <name evidence="3" type="ORF">AVEN_242324_1</name>
</gene>
<sequence>MGLNTALNLIIFIKTLVSEPVLHSREETKITSRTVRAGVVTNEDNSRSQNGSSRSPKVWQERAALIVFHKPTFEQHYAIRTSRAP</sequence>
<proteinExistence type="predicted"/>
<evidence type="ECO:0000256" key="2">
    <source>
        <dbReference type="SAM" id="SignalP"/>
    </source>
</evidence>
<dbReference type="AlphaFoldDB" id="A0A4Y2IGF9"/>
<dbReference type="EMBL" id="BGPR01002597">
    <property type="protein sequence ID" value="GBM76076.1"/>
    <property type="molecule type" value="Genomic_DNA"/>
</dbReference>
<evidence type="ECO:0000313" key="3">
    <source>
        <dbReference type="EMBL" id="GBM76076.1"/>
    </source>
</evidence>
<accession>A0A4Y2IGF9</accession>